<name>A0A2A2JUB0_9BILA</name>
<keyword evidence="2" id="KW-1185">Reference proteome</keyword>
<dbReference type="AlphaFoldDB" id="A0A2A2JUB0"/>
<sequence length="123" mass="14530">MQNRCRPNRRSSYRITSRRRAEMKMGIKDDRRFFRQLLWWGNIPVGQDFPCSLTSTKVVCPQVNPKKNKAVVCRVKSGTRANERLDRMPIAARIRKDRLRMETPSAMRYSRAVSREVEAECRN</sequence>
<proteinExistence type="predicted"/>
<organism evidence="1 2">
    <name type="scientific">Diploscapter pachys</name>
    <dbReference type="NCBI Taxonomy" id="2018661"/>
    <lineage>
        <taxon>Eukaryota</taxon>
        <taxon>Metazoa</taxon>
        <taxon>Ecdysozoa</taxon>
        <taxon>Nematoda</taxon>
        <taxon>Chromadorea</taxon>
        <taxon>Rhabditida</taxon>
        <taxon>Rhabditina</taxon>
        <taxon>Rhabditomorpha</taxon>
        <taxon>Rhabditoidea</taxon>
        <taxon>Rhabditidae</taxon>
        <taxon>Diploscapter</taxon>
    </lineage>
</organism>
<comment type="caution">
    <text evidence="1">The sequence shown here is derived from an EMBL/GenBank/DDBJ whole genome shotgun (WGS) entry which is preliminary data.</text>
</comment>
<accession>A0A2A2JUB0</accession>
<evidence type="ECO:0000313" key="1">
    <source>
        <dbReference type="EMBL" id="PAV65247.1"/>
    </source>
</evidence>
<gene>
    <name evidence="1" type="ORF">WR25_06651</name>
</gene>
<evidence type="ECO:0000313" key="2">
    <source>
        <dbReference type="Proteomes" id="UP000218231"/>
    </source>
</evidence>
<reference evidence="1 2" key="1">
    <citation type="journal article" date="2017" name="Curr. Biol.">
        <title>Genome architecture and evolution of a unichromosomal asexual nematode.</title>
        <authorList>
            <person name="Fradin H."/>
            <person name="Zegar C."/>
            <person name="Gutwein M."/>
            <person name="Lucas J."/>
            <person name="Kovtun M."/>
            <person name="Corcoran D."/>
            <person name="Baugh L.R."/>
            <person name="Kiontke K."/>
            <person name="Gunsalus K."/>
            <person name="Fitch D.H."/>
            <person name="Piano F."/>
        </authorList>
    </citation>
    <scope>NUCLEOTIDE SEQUENCE [LARGE SCALE GENOMIC DNA]</scope>
    <source>
        <strain evidence="1">PF1309</strain>
    </source>
</reference>
<dbReference type="EMBL" id="LIAE01010215">
    <property type="protein sequence ID" value="PAV65247.1"/>
    <property type="molecule type" value="Genomic_DNA"/>
</dbReference>
<protein>
    <submittedName>
        <fullName evidence="1">Uncharacterized protein</fullName>
    </submittedName>
</protein>
<dbReference type="Proteomes" id="UP000218231">
    <property type="component" value="Unassembled WGS sequence"/>
</dbReference>